<dbReference type="Pfam" id="PF26187">
    <property type="entry name" value="Ig_NPHP4_4th"/>
    <property type="match status" value="1"/>
</dbReference>
<dbReference type="OrthoDB" id="313446at2759"/>
<dbReference type="InterPro" id="IPR058687">
    <property type="entry name" value="Ig_NPHP4_1st"/>
</dbReference>
<evidence type="ECO:0000259" key="1">
    <source>
        <dbReference type="Pfam" id="PF26015"/>
    </source>
</evidence>
<dbReference type="Pfam" id="PF26190">
    <property type="entry name" value="Ig_NPHP4_1st"/>
    <property type="match status" value="1"/>
</dbReference>
<comment type="caution">
    <text evidence="6">The sequence shown here is derived from an EMBL/GenBank/DDBJ whole genome shotgun (WGS) entry which is preliminary data.</text>
</comment>
<organism evidence="6 7">
    <name type="scientific">Fasciolopsis buskii</name>
    <dbReference type="NCBI Taxonomy" id="27845"/>
    <lineage>
        <taxon>Eukaryota</taxon>
        <taxon>Metazoa</taxon>
        <taxon>Spiralia</taxon>
        <taxon>Lophotrochozoa</taxon>
        <taxon>Platyhelminthes</taxon>
        <taxon>Trematoda</taxon>
        <taxon>Digenea</taxon>
        <taxon>Plagiorchiida</taxon>
        <taxon>Echinostomata</taxon>
        <taxon>Echinostomatoidea</taxon>
        <taxon>Fasciolidae</taxon>
        <taxon>Fasciolopsis</taxon>
    </lineage>
</organism>
<accession>A0A8E0S4S6</accession>
<dbReference type="GO" id="GO:0090090">
    <property type="term" value="P:negative regulation of canonical Wnt signaling pathway"/>
    <property type="evidence" value="ECO:0007669"/>
    <property type="project" value="InterPro"/>
</dbReference>
<dbReference type="GO" id="GO:1904491">
    <property type="term" value="P:protein localization to ciliary transition zone"/>
    <property type="evidence" value="ECO:0007669"/>
    <property type="project" value="TreeGrafter"/>
</dbReference>
<dbReference type="GO" id="GO:0035869">
    <property type="term" value="C:ciliary transition zone"/>
    <property type="evidence" value="ECO:0007669"/>
    <property type="project" value="TreeGrafter"/>
</dbReference>
<gene>
    <name evidence="6" type="ORF">FBUS_03247</name>
</gene>
<dbReference type="PANTHER" id="PTHR31043:SF3">
    <property type="entry name" value="NEPHROCYSTIN-4"/>
    <property type="match status" value="1"/>
</dbReference>
<dbReference type="GO" id="GO:0036064">
    <property type="term" value="C:ciliary basal body"/>
    <property type="evidence" value="ECO:0007669"/>
    <property type="project" value="TreeGrafter"/>
</dbReference>
<dbReference type="InterPro" id="IPR029775">
    <property type="entry name" value="NPHP4"/>
</dbReference>
<protein>
    <recommendedName>
        <fullName evidence="8">Nephrocystin-4</fullName>
    </recommendedName>
</protein>
<dbReference type="InterPro" id="IPR058685">
    <property type="entry name" value="Ig_NPHP4_4th"/>
</dbReference>
<feature type="domain" description="NPHP4 Ig-like" evidence="3">
    <location>
        <begin position="1395"/>
        <end position="1492"/>
    </location>
</feature>
<dbReference type="PANTHER" id="PTHR31043">
    <property type="entry name" value="NEPHROCYSTIN-4"/>
    <property type="match status" value="1"/>
</dbReference>
<evidence type="ECO:0000259" key="3">
    <source>
        <dbReference type="Pfam" id="PF26187"/>
    </source>
</evidence>
<evidence type="ECO:0000259" key="4">
    <source>
        <dbReference type="Pfam" id="PF26189"/>
    </source>
</evidence>
<feature type="domain" description="NPHP4 Ig-like" evidence="4">
    <location>
        <begin position="1168"/>
        <end position="1275"/>
    </location>
</feature>
<dbReference type="GO" id="GO:0097546">
    <property type="term" value="C:ciliary base"/>
    <property type="evidence" value="ECO:0007669"/>
    <property type="project" value="TreeGrafter"/>
</dbReference>
<dbReference type="Pfam" id="PF26189">
    <property type="entry name" value="Ig_NPHP4_2nd"/>
    <property type="match status" value="1"/>
</dbReference>
<feature type="domain" description="NPHP4 C2-like" evidence="2">
    <location>
        <begin position="612"/>
        <end position="836"/>
    </location>
</feature>
<dbReference type="EMBL" id="LUCM01002067">
    <property type="protein sequence ID" value="KAA0197925.1"/>
    <property type="molecule type" value="Genomic_DNA"/>
</dbReference>
<name>A0A8E0S4S6_9TREM</name>
<dbReference type="Proteomes" id="UP000728185">
    <property type="component" value="Unassembled WGS sequence"/>
</dbReference>
<keyword evidence="7" id="KW-1185">Reference proteome</keyword>
<proteinExistence type="predicted"/>
<evidence type="ECO:0000313" key="7">
    <source>
        <dbReference type="Proteomes" id="UP000728185"/>
    </source>
</evidence>
<dbReference type="Pfam" id="PF26015">
    <property type="entry name" value="Ig_NPH4_3rd"/>
    <property type="match status" value="1"/>
</dbReference>
<evidence type="ECO:0000259" key="5">
    <source>
        <dbReference type="Pfam" id="PF26190"/>
    </source>
</evidence>
<dbReference type="InterPro" id="IPR058765">
    <property type="entry name" value="NPHP4_C2-like"/>
</dbReference>
<reference evidence="6" key="1">
    <citation type="submission" date="2019-05" db="EMBL/GenBank/DDBJ databases">
        <title>Annotation for the trematode Fasciolopsis buski.</title>
        <authorList>
            <person name="Choi Y.-J."/>
        </authorList>
    </citation>
    <scope>NUCLEOTIDE SEQUENCE</scope>
    <source>
        <strain evidence="6">HT</strain>
        <tissue evidence="6">Whole worm</tissue>
    </source>
</reference>
<dbReference type="InterPro" id="IPR058688">
    <property type="entry name" value="Ig_NPHP4_2nd"/>
</dbReference>
<dbReference type="GO" id="GO:0097730">
    <property type="term" value="C:non-motile cilium"/>
    <property type="evidence" value="ECO:0007669"/>
    <property type="project" value="InterPro"/>
</dbReference>
<evidence type="ECO:0000313" key="6">
    <source>
        <dbReference type="EMBL" id="KAA0197925.1"/>
    </source>
</evidence>
<feature type="domain" description="NPHP4 Ig-like" evidence="1">
    <location>
        <begin position="1337"/>
        <end position="1389"/>
    </location>
</feature>
<evidence type="ECO:0000259" key="2">
    <source>
        <dbReference type="Pfam" id="PF26186"/>
    </source>
</evidence>
<evidence type="ECO:0008006" key="8">
    <source>
        <dbReference type="Google" id="ProtNLM"/>
    </source>
</evidence>
<feature type="domain" description="NPHP4 Ig-like" evidence="5">
    <location>
        <begin position="1006"/>
        <end position="1114"/>
    </location>
</feature>
<dbReference type="Pfam" id="PF26186">
    <property type="entry name" value="NPHP4_C2_3rd"/>
    <property type="match status" value="1"/>
</dbReference>
<dbReference type="InterPro" id="IPR058686">
    <property type="entry name" value="Ig_NPHP4_3rd"/>
</dbReference>
<sequence length="1493" mass="167774">MCDNWAPYFLVQENGELEEPNDFFKITLNHIEIPTNQLIVNTFANYRLTVFFFDLMRHTVLGRLWRSDHLRLRKTADGHLGCILHDTLYVYSSDIQKSHLLVFELCGYEAEKGDTGTAVCWGVEPFFNLLSNVKTIPKRTTLLYLGPSRALYVFKDSFNLKEIPSAKCCIYYSFEYYPPLEKCSNLIPENTPLSASRRIPGIMVSSGLKFGVHDPKTIVHLHNIAMKIDPIQLDQFEKEFCESLRKDVIQIGGRSKFSFIGIPKISERRLKIFYHNRYRPVEPIPVVLLDLCSENSEHTLKRRRSCFPRPSSNISLGEEPNEAKRLPEEKFCLLARNPVQMEMPRDPECSIVFILEYTVTDGSSEVQRRASSLSSEVKASFTVRWGVYRPFLEASVAGGEDFIGSFHAILRGTKPDEGSYPFGSYNLERKMAGHLCPNGTFCFQDDTKCGIQFVLTGKVTVGKNISLVDDTDVAPQSEVDPADKPIESQAVSKFHRVPARSSVADNIREKATRVTSEKNSLAEPTVNHLQPYLMPSHEVIARQNFYNQMAQQRPRSSSCAQVMGPFLGGQGPVVYEPLQTAPTPPYAQPTRGIGGPISLVAQSHCSLGLSRAAYARLYRAGFTQVSTETGEPPVNIIPNEEPDPIQTFSLKKEAADVRCVNEIVMQFLAYSYYPESSMQMPTKNGVYFTFQFYRFPQIVTPRLSFGHILDDFPDTEGQRCYVLERAADNASKAQKQEAGYQVVITLDPAFMKPGEYETFFSYLLNDNLHIDVWDSSSHMFIGSAAVELKHLCRRGREAVQVTYTLDVLSPNDDLEACTTDPPSIRGLIHLRLANVGRHSSTPFAATLVFNRKQRRFLIAPDDPSSGYGFKGGALSSACLSSTGRVQGSGASIDIQSECRLVRARPLTEVSPELQEMLRTARAEREAHEATITSQSSRQNKLARLYTALQAVNRSLFTNDLVGYTTLSGVKISGSDKALELNTICNYREQKKKEQIERMLSRAQTVEHCLETCFGCTEFFEFQLTNSHNHEESVRIDIEDSENNTVLVTDARETKAIKSALGIITPTEDGLFVTDLSVSQNTLSQEKSPHVAVFLKPKESVLIPIKYMETRMLQRQMKMDGPQRNITGDTLREEHRVVQVNFKSTTTGELLSQLILRIHINPSIIDQTFLFFHPELSYLKKLVRLPSIIACREQAITATLNPDQIGEVTRVGGQVWTRVSDSGVLVESGCVNAGESAELLVKVSIGNCPQVREFLIAVYLEPFQIRPAYVWQWTVHALHRIDLVATVGQLSPPTGILLRTKDLLPPGNARPVAVYTNRPQEVIIGTEHKAGTSQITDPTDTLSFFLSPRAVYELKLRVCPRKVGLQIYQINAIDVNAQKVIRAWVICVDAKQPEVSKTFNVELPLVGRQNALGACYKRITYTNPYPLAKRLNLSTDRPDLVQFRECSLDVAAGETTEIGLRFIPQKQCDKQIIYVFVKDDENIEETFSIVANYS</sequence>